<gene>
    <name evidence="6" type="ORF">C7G83_05575</name>
</gene>
<name>A0A2P8VMN1_9ENTR</name>
<dbReference type="STRING" id="1388748.GCA_000463155_03273"/>
<dbReference type="Pfam" id="PF12838">
    <property type="entry name" value="Fer4_7"/>
    <property type="match status" value="1"/>
</dbReference>
<dbReference type="PROSITE" id="PS51379">
    <property type="entry name" value="4FE4S_FER_2"/>
    <property type="match status" value="3"/>
</dbReference>
<dbReference type="GO" id="GO:0046872">
    <property type="term" value="F:metal ion binding"/>
    <property type="evidence" value="ECO:0007669"/>
    <property type="project" value="UniProtKB-KW"/>
</dbReference>
<feature type="domain" description="4Fe-4S ferredoxin-type" evidence="5">
    <location>
        <begin position="185"/>
        <end position="214"/>
    </location>
</feature>
<comment type="caution">
    <text evidence="6">The sequence shown here is derived from an EMBL/GenBank/DDBJ whole genome shotgun (WGS) entry which is preliminary data.</text>
</comment>
<accession>A0A2P8VMN1</accession>
<feature type="domain" description="4Fe-4S ferredoxin-type" evidence="5">
    <location>
        <begin position="46"/>
        <end position="76"/>
    </location>
</feature>
<dbReference type="PROSITE" id="PS00198">
    <property type="entry name" value="4FE4S_FER_1"/>
    <property type="match status" value="2"/>
</dbReference>
<dbReference type="GO" id="GO:0005737">
    <property type="term" value="C:cytoplasm"/>
    <property type="evidence" value="ECO:0007669"/>
    <property type="project" value="TreeGrafter"/>
</dbReference>
<evidence type="ECO:0000256" key="2">
    <source>
        <dbReference type="ARBA" id="ARBA00022723"/>
    </source>
</evidence>
<keyword evidence="3" id="KW-0408">Iron</keyword>
<evidence type="ECO:0000256" key="4">
    <source>
        <dbReference type="ARBA" id="ARBA00023014"/>
    </source>
</evidence>
<sequence length="289" mass="32091">MVRVNVLTRSPPPQVRESCLRRRLRLHPCDACAQACPTAAITLRPDGASLDSERCVRCGRCLFSCPVAALENLAPPPRYLRDNVLVAPLSAVAPSVEELLMWHREHAVRAVEMEMDRHPGWALAVAALNLRLRRLGEPCWTRIAPDTATHSGWRWRRGPSAATTTASVSPGRRARRRCFAEQAEWQPEIDERACTLCGACARVCPEGALRMDAGTLEIAPGNCTGCQSCVVVCIVQAMVLEPGADVSPRRRHWYTARCQHCHQPFRAWQPDAPVCPLCQRHAQGMRTAR</sequence>
<evidence type="ECO:0000256" key="1">
    <source>
        <dbReference type="ARBA" id="ARBA00022485"/>
    </source>
</evidence>
<dbReference type="Pfam" id="PF13237">
    <property type="entry name" value="Fer4_10"/>
    <property type="match status" value="1"/>
</dbReference>
<keyword evidence="2" id="KW-0479">Metal-binding</keyword>
<protein>
    <submittedName>
        <fullName evidence="6">Ferredoxin</fullName>
    </submittedName>
</protein>
<evidence type="ECO:0000256" key="3">
    <source>
        <dbReference type="ARBA" id="ARBA00023004"/>
    </source>
</evidence>
<dbReference type="AlphaFoldDB" id="A0A2P8VMN1"/>
<proteinExistence type="predicted"/>
<reference evidence="6 7" key="1">
    <citation type="submission" date="2018-03" db="EMBL/GenBank/DDBJ databases">
        <title>Draft genome sequence of the first documented clinical Siccibacter turicensis isolate in Austria.</title>
        <authorList>
            <person name="Lepuschitz S."/>
            <person name="Pekard-Amenitsch S."/>
            <person name="Haunold R."/>
            <person name="Schill S."/>
            <person name="Mach R."/>
            <person name="Allerberger F."/>
            <person name="Ruppitsch W."/>
            <person name="Forsythe S.J."/>
        </authorList>
    </citation>
    <scope>NUCLEOTIDE SEQUENCE [LARGE SCALE GENOMIC DNA]</scope>
    <source>
        <strain evidence="6 7">6100069499-17</strain>
    </source>
</reference>
<keyword evidence="1" id="KW-0004">4Fe-4S</keyword>
<keyword evidence="4" id="KW-0411">Iron-sulfur</keyword>
<dbReference type="InterPro" id="IPR017900">
    <property type="entry name" value="4Fe4S_Fe_S_CS"/>
</dbReference>
<dbReference type="SUPFAM" id="SSF54862">
    <property type="entry name" value="4Fe-4S ferredoxins"/>
    <property type="match status" value="1"/>
</dbReference>
<dbReference type="Proteomes" id="UP000240212">
    <property type="component" value="Unassembled WGS sequence"/>
</dbReference>
<dbReference type="InterPro" id="IPR050157">
    <property type="entry name" value="PSI_iron-sulfur_center"/>
</dbReference>
<evidence type="ECO:0000313" key="7">
    <source>
        <dbReference type="Proteomes" id="UP000240212"/>
    </source>
</evidence>
<organism evidence="6 7">
    <name type="scientific">Siccibacter turicensis</name>
    <dbReference type="NCBI Taxonomy" id="357233"/>
    <lineage>
        <taxon>Bacteria</taxon>
        <taxon>Pseudomonadati</taxon>
        <taxon>Pseudomonadota</taxon>
        <taxon>Gammaproteobacteria</taxon>
        <taxon>Enterobacterales</taxon>
        <taxon>Enterobacteriaceae</taxon>
        <taxon>Siccibacter</taxon>
    </lineage>
</organism>
<dbReference type="PANTHER" id="PTHR24960">
    <property type="entry name" value="PHOTOSYSTEM I IRON-SULFUR CENTER-RELATED"/>
    <property type="match status" value="1"/>
</dbReference>
<dbReference type="EMBL" id="PYEP01000002">
    <property type="protein sequence ID" value="PSN08824.1"/>
    <property type="molecule type" value="Genomic_DNA"/>
</dbReference>
<dbReference type="Gene3D" id="3.30.70.20">
    <property type="match status" value="2"/>
</dbReference>
<evidence type="ECO:0000259" key="5">
    <source>
        <dbReference type="PROSITE" id="PS51379"/>
    </source>
</evidence>
<evidence type="ECO:0000313" key="6">
    <source>
        <dbReference type="EMBL" id="PSN08824.1"/>
    </source>
</evidence>
<dbReference type="GO" id="GO:0051539">
    <property type="term" value="F:4 iron, 4 sulfur cluster binding"/>
    <property type="evidence" value="ECO:0007669"/>
    <property type="project" value="UniProtKB-KW"/>
</dbReference>
<dbReference type="PANTHER" id="PTHR24960:SF79">
    <property type="entry name" value="PHOTOSYSTEM I IRON-SULFUR CENTER"/>
    <property type="match status" value="1"/>
</dbReference>
<feature type="domain" description="4Fe-4S ferredoxin-type" evidence="5">
    <location>
        <begin position="216"/>
        <end position="243"/>
    </location>
</feature>
<keyword evidence="7" id="KW-1185">Reference proteome</keyword>
<dbReference type="InterPro" id="IPR017896">
    <property type="entry name" value="4Fe4S_Fe-S-bd"/>
</dbReference>
<dbReference type="OrthoDB" id="9800260at2"/>
<dbReference type="RefSeq" id="WP_106876530.1">
    <property type="nucleotide sequence ID" value="NZ_PYEP01000002.1"/>
</dbReference>